<gene>
    <name evidence="2" type="ORF">B0537_08865</name>
</gene>
<evidence type="ECO:0000259" key="1">
    <source>
        <dbReference type="Pfam" id="PF00149"/>
    </source>
</evidence>
<evidence type="ECO:0000313" key="2">
    <source>
        <dbReference type="EMBL" id="AQS60562.1"/>
    </source>
</evidence>
<dbReference type="InterPro" id="IPR029052">
    <property type="entry name" value="Metallo-depent_PP-like"/>
</dbReference>
<accession>A0A1S6J0L1</accession>
<dbReference type="Gene3D" id="3.60.21.10">
    <property type="match status" value="1"/>
</dbReference>
<sequence>MLGRIFIPPTLLESTEKKVLHLSDTPTTLYPAIQQLISSLKPDVVIHTGDLADDIKLENNPHLLAYYSRSIVPLLAALENSQAEQLFIVPGNHDHVDVITQHIQKIELLPEGSQLQIGCSTFGLAHRLKKLPQQAEFHLYGHNFRQPLHEQQDAHYLNGLNHIHVILLPSNRIFKISYPWSTNHDRRMTKNLPKTI</sequence>
<dbReference type="Proteomes" id="UP000189464">
    <property type="component" value="Chromosome"/>
</dbReference>
<keyword evidence="3" id="KW-1185">Reference proteome</keyword>
<dbReference type="STRING" id="1833852.B0537_08865"/>
<dbReference type="CDD" id="cd00838">
    <property type="entry name" value="MPP_superfamily"/>
    <property type="match status" value="1"/>
</dbReference>
<reference evidence="2 3" key="1">
    <citation type="journal article" date="2016" name="Int. J. Syst. Evol. Microbiol.">
        <title>Desulfotomaculum ferrireducens sp. nov., a moderately thermophilic sulfate-reducing and dissimilatory Fe(III)-reducing bacterium isolated from compost.</title>
        <authorList>
            <person name="Yang G."/>
            <person name="Guo J."/>
            <person name="Zhuang L."/>
            <person name="Yuan Y."/>
            <person name="Zhou S."/>
        </authorList>
    </citation>
    <scope>NUCLEOTIDE SEQUENCE [LARGE SCALE GENOMIC DNA]</scope>
    <source>
        <strain evidence="2 3">GSS09</strain>
    </source>
</reference>
<dbReference type="EMBL" id="CP019698">
    <property type="protein sequence ID" value="AQS60562.1"/>
    <property type="molecule type" value="Genomic_DNA"/>
</dbReference>
<dbReference type="KEGG" id="dfg:B0537_08865"/>
<dbReference type="GO" id="GO:0016787">
    <property type="term" value="F:hydrolase activity"/>
    <property type="evidence" value="ECO:0007669"/>
    <property type="project" value="InterPro"/>
</dbReference>
<dbReference type="Pfam" id="PF00149">
    <property type="entry name" value="Metallophos"/>
    <property type="match status" value="1"/>
</dbReference>
<proteinExistence type="predicted"/>
<feature type="domain" description="Calcineurin-like phosphoesterase" evidence="1">
    <location>
        <begin position="18"/>
        <end position="147"/>
    </location>
</feature>
<dbReference type="AlphaFoldDB" id="A0A1S6J0L1"/>
<evidence type="ECO:0000313" key="3">
    <source>
        <dbReference type="Proteomes" id="UP000189464"/>
    </source>
</evidence>
<dbReference type="SUPFAM" id="SSF56300">
    <property type="entry name" value="Metallo-dependent phosphatases"/>
    <property type="match status" value="1"/>
</dbReference>
<organism evidence="2 3">
    <name type="scientific">Desulforamulus ferrireducens</name>
    <dbReference type="NCBI Taxonomy" id="1833852"/>
    <lineage>
        <taxon>Bacteria</taxon>
        <taxon>Bacillati</taxon>
        <taxon>Bacillota</taxon>
        <taxon>Clostridia</taxon>
        <taxon>Eubacteriales</taxon>
        <taxon>Peptococcaceae</taxon>
        <taxon>Desulforamulus</taxon>
    </lineage>
</organism>
<name>A0A1S6J0L1_9FIRM</name>
<protein>
    <recommendedName>
        <fullName evidence="1">Calcineurin-like phosphoesterase domain-containing protein</fullName>
    </recommendedName>
</protein>
<dbReference type="InterPro" id="IPR004843">
    <property type="entry name" value="Calcineurin-like_PHP"/>
</dbReference>